<sequence length="64" mass="6803">MSENGRAGEVVHVNGEGTYTLSGYAGSAVTHLEITVHDYAALVRMVRTNYVGRLVDVLHVSAGT</sequence>
<evidence type="ECO:0000313" key="1">
    <source>
        <dbReference type="EMBL" id="TAA74782.1"/>
    </source>
</evidence>
<dbReference type="EMBL" id="NQJD01000017">
    <property type="protein sequence ID" value="TAA74782.1"/>
    <property type="molecule type" value="Genomic_DNA"/>
</dbReference>
<accession>A0A521G198</accession>
<reference evidence="1" key="1">
    <citation type="submission" date="2017-07" db="EMBL/GenBank/DDBJ databases">
        <title>The cable genome - Insights into the physiology and evolution of filamentous bacteria capable of sulfide oxidation via long distance electron transfer.</title>
        <authorList>
            <person name="Thorup C."/>
            <person name="Bjerg J.T."/>
            <person name="Schreiber L."/>
            <person name="Nielsen L.P."/>
            <person name="Kjeldsen K.U."/>
            <person name="Boesen T."/>
            <person name="Boggild A."/>
            <person name="Meysman F."/>
            <person name="Geelhoed J."/>
            <person name="Schramm A."/>
        </authorList>
    </citation>
    <scope>NUCLEOTIDE SEQUENCE [LARGE SCALE GENOMIC DNA]</scope>
    <source>
        <strain evidence="1">GS</strain>
    </source>
</reference>
<protein>
    <submittedName>
        <fullName evidence="1">Uncharacterized protein</fullName>
    </submittedName>
</protein>
<organism evidence="1 2">
    <name type="scientific">Candidatus Electronema aureum</name>
    <dbReference type="NCBI Taxonomy" id="2005002"/>
    <lineage>
        <taxon>Bacteria</taxon>
        <taxon>Pseudomonadati</taxon>
        <taxon>Thermodesulfobacteriota</taxon>
        <taxon>Desulfobulbia</taxon>
        <taxon>Desulfobulbales</taxon>
        <taxon>Desulfobulbaceae</taxon>
        <taxon>Candidatus Electronema</taxon>
    </lineage>
</organism>
<proteinExistence type="predicted"/>
<dbReference type="Proteomes" id="UP000316238">
    <property type="component" value="Unassembled WGS sequence"/>
</dbReference>
<keyword evidence="2" id="KW-1185">Reference proteome</keyword>
<comment type="caution">
    <text evidence="1">The sequence shown here is derived from an EMBL/GenBank/DDBJ whole genome shotgun (WGS) entry which is preliminary data.</text>
</comment>
<dbReference type="AlphaFoldDB" id="A0A521G198"/>
<evidence type="ECO:0000313" key="2">
    <source>
        <dbReference type="Proteomes" id="UP000316238"/>
    </source>
</evidence>
<gene>
    <name evidence="1" type="ORF">CDV28_11716</name>
</gene>
<name>A0A521G198_9BACT</name>